<dbReference type="Gene3D" id="2.170.150.80">
    <property type="entry name" value="NAC domain"/>
    <property type="match status" value="1"/>
</dbReference>
<protein>
    <recommendedName>
        <fullName evidence="8">NAC domain-containing protein</fullName>
    </recommendedName>
</protein>
<keyword evidence="6" id="KW-0539">Nucleus</keyword>
<comment type="subcellular location">
    <subcellularLocation>
        <location evidence="1">Nucleus</location>
    </subcellularLocation>
</comment>
<dbReference type="OrthoDB" id="2020306at2759"/>
<dbReference type="GO" id="GO:0045893">
    <property type="term" value="P:positive regulation of DNA-templated transcription"/>
    <property type="evidence" value="ECO:0007669"/>
    <property type="project" value="UniProtKB-ARBA"/>
</dbReference>
<reference evidence="9" key="2">
    <citation type="journal article" date="2022" name="Hortic Res">
        <title>The genome of Dioscorea zingiberensis sheds light on the biosynthesis, origin and evolution of the medicinally important diosgenin saponins.</title>
        <authorList>
            <person name="Li Y."/>
            <person name="Tan C."/>
            <person name="Li Z."/>
            <person name="Guo J."/>
            <person name="Li S."/>
            <person name="Chen X."/>
            <person name="Wang C."/>
            <person name="Dai X."/>
            <person name="Yang H."/>
            <person name="Song W."/>
            <person name="Hou L."/>
            <person name="Xu J."/>
            <person name="Tong Z."/>
            <person name="Xu A."/>
            <person name="Yuan X."/>
            <person name="Wang W."/>
            <person name="Yang Q."/>
            <person name="Chen L."/>
            <person name="Sun Z."/>
            <person name="Wang K."/>
            <person name="Pan B."/>
            <person name="Chen J."/>
            <person name="Bao Y."/>
            <person name="Liu F."/>
            <person name="Qi X."/>
            <person name="Gang D.R."/>
            <person name="Wen J."/>
            <person name="Li J."/>
        </authorList>
    </citation>
    <scope>NUCLEOTIDE SEQUENCE</scope>
    <source>
        <strain evidence="9">Dzin_1.0</strain>
    </source>
</reference>
<dbReference type="AlphaFoldDB" id="A0A9D5D7P3"/>
<evidence type="ECO:0000256" key="2">
    <source>
        <dbReference type="ARBA" id="ARBA00023015"/>
    </source>
</evidence>
<dbReference type="Proteomes" id="UP001085076">
    <property type="component" value="Miscellaneous, Linkage group lg01"/>
</dbReference>
<keyword evidence="4" id="KW-0010">Activator</keyword>
<dbReference type="InterPro" id="IPR003441">
    <property type="entry name" value="NAC-dom"/>
</dbReference>
<keyword evidence="3" id="KW-0238">DNA-binding</keyword>
<feature type="region of interest" description="Disordered" evidence="7">
    <location>
        <begin position="133"/>
        <end position="154"/>
    </location>
</feature>
<sequence length="298" mass="33459">MAWCVEKNNTTTSSSSTIELVDSKRSEGSTLTTCPSCGQRIKFESQEDKNAAIQDLPGLPAGVKFDPSDQELLEHLEGKARPEAQKKIHPLIDEFIPTIHGENGICYTHPEKLPGASKDGLVRHFFHRPSKAYTTGTRKRRKVHTDEQGDETRWHKTGKTRPVFINGKLKGYKKILVLYVSYGRHRKPEKTNWVMHQYHLGSEEEEKDGELVVSKVFYQTQPRQCGSVNKELLLPVPVNAKGLKEVDRPLILESGNLVDYYQSSVIGYINQGVDNRGSSAHQLLPNFAVHADGSSLLE</sequence>
<dbReference type="GO" id="GO:0000976">
    <property type="term" value="F:transcription cis-regulatory region binding"/>
    <property type="evidence" value="ECO:0007669"/>
    <property type="project" value="TreeGrafter"/>
</dbReference>
<evidence type="ECO:0000256" key="7">
    <source>
        <dbReference type="SAM" id="MobiDB-lite"/>
    </source>
</evidence>
<keyword evidence="5" id="KW-0804">Transcription</keyword>
<dbReference type="PROSITE" id="PS51005">
    <property type="entry name" value="NAC"/>
    <property type="match status" value="1"/>
</dbReference>
<evidence type="ECO:0000313" key="10">
    <source>
        <dbReference type="Proteomes" id="UP001085076"/>
    </source>
</evidence>
<evidence type="ECO:0000256" key="4">
    <source>
        <dbReference type="ARBA" id="ARBA00023159"/>
    </source>
</evidence>
<evidence type="ECO:0000313" key="9">
    <source>
        <dbReference type="EMBL" id="KAJ0985987.1"/>
    </source>
</evidence>
<dbReference type="SUPFAM" id="SSF101941">
    <property type="entry name" value="NAC domain"/>
    <property type="match status" value="1"/>
</dbReference>
<name>A0A9D5D7P3_9LILI</name>
<feature type="compositionally biased region" description="Basic and acidic residues" evidence="7">
    <location>
        <begin position="144"/>
        <end position="154"/>
    </location>
</feature>
<gene>
    <name evidence="9" type="ORF">J5N97_004343</name>
</gene>
<dbReference type="PANTHER" id="PTHR31079">
    <property type="entry name" value="NAC DOMAIN-CONTAINING PROTEIN 73"/>
    <property type="match status" value="1"/>
</dbReference>
<keyword evidence="10" id="KW-1185">Reference proteome</keyword>
<dbReference type="PANTHER" id="PTHR31079:SF20">
    <property type="entry name" value="NAC DOMAIN-CONTAINING PROTEIN 10"/>
    <property type="match status" value="1"/>
</dbReference>
<dbReference type="EMBL" id="JAGGNH010000001">
    <property type="protein sequence ID" value="KAJ0985987.1"/>
    <property type="molecule type" value="Genomic_DNA"/>
</dbReference>
<dbReference type="InterPro" id="IPR044799">
    <property type="entry name" value="SOG1-like"/>
</dbReference>
<dbReference type="InterPro" id="IPR036093">
    <property type="entry name" value="NAC_dom_sf"/>
</dbReference>
<evidence type="ECO:0000256" key="3">
    <source>
        <dbReference type="ARBA" id="ARBA00023125"/>
    </source>
</evidence>
<accession>A0A9D5D7P3</accession>
<proteinExistence type="predicted"/>
<dbReference type="FunFam" id="2.170.150.80:FF:000001">
    <property type="entry name" value="NAC domain-containing protein 73"/>
    <property type="match status" value="1"/>
</dbReference>
<comment type="caution">
    <text evidence="9">The sequence shown here is derived from an EMBL/GenBank/DDBJ whole genome shotgun (WGS) entry which is preliminary data.</text>
</comment>
<evidence type="ECO:0000256" key="5">
    <source>
        <dbReference type="ARBA" id="ARBA00023163"/>
    </source>
</evidence>
<feature type="domain" description="NAC" evidence="8">
    <location>
        <begin position="59"/>
        <end position="219"/>
    </location>
</feature>
<reference evidence="9" key="1">
    <citation type="submission" date="2021-03" db="EMBL/GenBank/DDBJ databases">
        <authorList>
            <person name="Li Z."/>
            <person name="Yang C."/>
        </authorList>
    </citation>
    <scope>NUCLEOTIDE SEQUENCE</scope>
    <source>
        <strain evidence="9">Dzin_1.0</strain>
        <tissue evidence="9">Leaf</tissue>
    </source>
</reference>
<organism evidence="9 10">
    <name type="scientific">Dioscorea zingiberensis</name>
    <dbReference type="NCBI Taxonomy" id="325984"/>
    <lineage>
        <taxon>Eukaryota</taxon>
        <taxon>Viridiplantae</taxon>
        <taxon>Streptophyta</taxon>
        <taxon>Embryophyta</taxon>
        <taxon>Tracheophyta</taxon>
        <taxon>Spermatophyta</taxon>
        <taxon>Magnoliopsida</taxon>
        <taxon>Liliopsida</taxon>
        <taxon>Dioscoreales</taxon>
        <taxon>Dioscoreaceae</taxon>
        <taxon>Dioscorea</taxon>
    </lineage>
</organism>
<dbReference type="GO" id="GO:0005634">
    <property type="term" value="C:nucleus"/>
    <property type="evidence" value="ECO:0007669"/>
    <property type="project" value="UniProtKB-SubCell"/>
</dbReference>
<evidence type="ECO:0000256" key="1">
    <source>
        <dbReference type="ARBA" id="ARBA00004123"/>
    </source>
</evidence>
<evidence type="ECO:0000259" key="8">
    <source>
        <dbReference type="PROSITE" id="PS51005"/>
    </source>
</evidence>
<evidence type="ECO:0000256" key="6">
    <source>
        <dbReference type="ARBA" id="ARBA00023242"/>
    </source>
</evidence>
<keyword evidence="2" id="KW-0805">Transcription regulation</keyword>
<dbReference type="Pfam" id="PF02365">
    <property type="entry name" value="NAM"/>
    <property type="match status" value="1"/>
</dbReference>
<dbReference type="GO" id="GO:0003700">
    <property type="term" value="F:DNA-binding transcription factor activity"/>
    <property type="evidence" value="ECO:0007669"/>
    <property type="project" value="InterPro"/>
</dbReference>